<dbReference type="SUPFAM" id="SSF53790">
    <property type="entry name" value="Tetrapyrrole methylase"/>
    <property type="match status" value="1"/>
</dbReference>
<keyword evidence="5 6" id="KW-0949">S-adenosyl-L-methionine</keyword>
<dbReference type="PROSITE" id="PS01296">
    <property type="entry name" value="RSMI"/>
    <property type="match status" value="1"/>
</dbReference>
<keyword evidence="4 6" id="KW-0808">Transferase</keyword>
<dbReference type="Pfam" id="PF00590">
    <property type="entry name" value="TP_methylase"/>
    <property type="match status" value="1"/>
</dbReference>
<evidence type="ECO:0000313" key="9">
    <source>
        <dbReference type="EMBL" id="TGD74073.1"/>
    </source>
</evidence>
<evidence type="ECO:0000313" key="10">
    <source>
        <dbReference type="Proteomes" id="UP000298050"/>
    </source>
</evidence>
<comment type="catalytic activity">
    <reaction evidence="6">
        <text>cytidine(1402) in 16S rRNA + S-adenosyl-L-methionine = 2'-O-methylcytidine(1402) in 16S rRNA + S-adenosyl-L-homocysteine + H(+)</text>
        <dbReference type="Rhea" id="RHEA:42924"/>
        <dbReference type="Rhea" id="RHEA-COMP:10285"/>
        <dbReference type="Rhea" id="RHEA-COMP:10286"/>
        <dbReference type="ChEBI" id="CHEBI:15378"/>
        <dbReference type="ChEBI" id="CHEBI:57856"/>
        <dbReference type="ChEBI" id="CHEBI:59789"/>
        <dbReference type="ChEBI" id="CHEBI:74495"/>
        <dbReference type="ChEBI" id="CHEBI:82748"/>
        <dbReference type="EC" id="2.1.1.198"/>
    </reaction>
</comment>
<dbReference type="RefSeq" id="WP_135442581.1">
    <property type="nucleotide sequence ID" value="NZ_SRLE01000006.1"/>
</dbReference>
<accession>A0A4Z0M307</accession>
<keyword evidence="1 6" id="KW-0963">Cytoplasm</keyword>
<dbReference type="EMBL" id="SRLE01000006">
    <property type="protein sequence ID" value="TGD74073.1"/>
    <property type="molecule type" value="Genomic_DNA"/>
</dbReference>
<dbReference type="PIRSF" id="PIRSF005917">
    <property type="entry name" value="MTase_YraL"/>
    <property type="match status" value="1"/>
</dbReference>
<organism evidence="9 10">
    <name type="scientific">Mangrovimicrobium sediminis</name>
    <dbReference type="NCBI Taxonomy" id="2562682"/>
    <lineage>
        <taxon>Bacteria</taxon>
        <taxon>Pseudomonadati</taxon>
        <taxon>Pseudomonadota</taxon>
        <taxon>Gammaproteobacteria</taxon>
        <taxon>Cellvibrionales</taxon>
        <taxon>Halieaceae</taxon>
        <taxon>Mangrovimicrobium</taxon>
    </lineage>
</organism>
<keyword evidence="3 6" id="KW-0489">Methyltransferase</keyword>
<reference evidence="9 10" key="1">
    <citation type="submission" date="2019-04" db="EMBL/GenBank/DDBJ databases">
        <title>Taxonomy of novel Haliea sp. from mangrove soil of West Coast of India.</title>
        <authorList>
            <person name="Verma A."/>
            <person name="Kumar P."/>
            <person name="Krishnamurthi S."/>
        </authorList>
    </citation>
    <scope>NUCLEOTIDE SEQUENCE [LARGE SCALE GENOMIC DNA]</scope>
    <source>
        <strain evidence="9 10">SAOS-164</strain>
    </source>
</reference>
<proteinExistence type="inferred from homology"/>
<dbReference type="Gene3D" id="3.40.1010.10">
    <property type="entry name" value="Cobalt-precorrin-4 Transmethylase, Domain 1"/>
    <property type="match status" value="1"/>
</dbReference>
<dbReference type="PANTHER" id="PTHR46111:SF1">
    <property type="entry name" value="RIBOSOMAL RNA SMALL SUBUNIT METHYLTRANSFERASE I"/>
    <property type="match status" value="1"/>
</dbReference>
<evidence type="ECO:0000256" key="6">
    <source>
        <dbReference type="HAMAP-Rule" id="MF_01877"/>
    </source>
</evidence>
<keyword evidence="10" id="KW-1185">Reference proteome</keyword>
<evidence type="ECO:0000256" key="4">
    <source>
        <dbReference type="ARBA" id="ARBA00022679"/>
    </source>
</evidence>
<name>A0A4Z0M307_9GAMM</name>
<dbReference type="InterPro" id="IPR000878">
    <property type="entry name" value="4pyrrol_Mease"/>
</dbReference>
<dbReference type="InterPro" id="IPR018063">
    <property type="entry name" value="SAM_MeTrfase_RsmI_CS"/>
</dbReference>
<evidence type="ECO:0000256" key="2">
    <source>
        <dbReference type="ARBA" id="ARBA00022552"/>
    </source>
</evidence>
<dbReference type="FunFam" id="3.40.1010.10:FF:000007">
    <property type="entry name" value="Ribosomal RNA small subunit methyltransferase I"/>
    <property type="match status" value="1"/>
</dbReference>
<feature type="domain" description="Tetrapyrrole methylase" evidence="7">
    <location>
        <begin position="5"/>
        <end position="204"/>
    </location>
</feature>
<comment type="subcellular location">
    <subcellularLocation>
        <location evidence="6">Cytoplasm</location>
    </subcellularLocation>
</comment>
<dbReference type="EC" id="2.1.1.198" evidence="6"/>
<dbReference type="InterPro" id="IPR014777">
    <property type="entry name" value="4pyrrole_Mease_sub1"/>
</dbReference>
<dbReference type="AlphaFoldDB" id="A0A4Z0M307"/>
<dbReference type="InterPro" id="IPR053910">
    <property type="entry name" value="RsmI_HTH"/>
</dbReference>
<evidence type="ECO:0000256" key="3">
    <source>
        <dbReference type="ARBA" id="ARBA00022603"/>
    </source>
</evidence>
<gene>
    <name evidence="6 9" type="primary">rsmI</name>
    <name evidence="9" type="ORF">E4634_08020</name>
</gene>
<sequence length="278" mass="29850">MDSGLYIVATPIGNLGDLSPRALDVLRAADLIAAEDTRHSARLLQHFGVTTATVAYHEHSDERARERILEVLRGGGVVALVSDAGTPLISDPGYPLIRAAQAESIPVRPIPGPCAAIAALSAGGLPTDRFQFEGFLPAKAGARRGRLEALATQPATLVFYEAPHRVLETLAAMAETFGAQREAVLAREITKTFETVRRDSLGELHAWVAADSNQQRGEIVLLVAGCPPREQALDEATGALLKRLAEELPAKRAAAVVADITGLRKKLLYDFLLEEKQR</sequence>
<dbReference type="GO" id="GO:0005737">
    <property type="term" value="C:cytoplasm"/>
    <property type="evidence" value="ECO:0007669"/>
    <property type="project" value="UniProtKB-SubCell"/>
</dbReference>
<dbReference type="HAMAP" id="MF_01877">
    <property type="entry name" value="16SrRNA_methyltr_I"/>
    <property type="match status" value="1"/>
</dbReference>
<protein>
    <recommendedName>
        <fullName evidence="6">Ribosomal RNA small subunit methyltransferase I</fullName>
        <ecNumber evidence="6">2.1.1.198</ecNumber>
    </recommendedName>
    <alternativeName>
        <fullName evidence="6">16S rRNA 2'-O-ribose C1402 methyltransferase</fullName>
    </alternativeName>
    <alternativeName>
        <fullName evidence="6">rRNA (cytidine-2'-O-)-methyltransferase RsmI</fullName>
    </alternativeName>
</protein>
<dbReference type="GO" id="GO:0070677">
    <property type="term" value="F:rRNA (cytosine-2'-O-)-methyltransferase activity"/>
    <property type="evidence" value="ECO:0007669"/>
    <property type="project" value="UniProtKB-UniRule"/>
</dbReference>
<dbReference type="InterPro" id="IPR008189">
    <property type="entry name" value="rRNA_ssu_MeTfrase_I"/>
</dbReference>
<dbReference type="CDD" id="cd11648">
    <property type="entry name" value="RsmI"/>
    <property type="match status" value="1"/>
</dbReference>
<evidence type="ECO:0000256" key="5">
    <source>
        <dbReference type="ARBA" id="ARBA00022691"/>
    </source>
</evidence>
<dbReference type="Proteomes" id="UP000298050">
    <property type="component" value="Unassembled WGS sequence"/>
</dbReference>
<dbReference type="PANTHER" id="PTHR46111">
    <property type="entry name" value="RIBOSOMAL RNA SMALL SUBUNIT METHYLTRANSFERASE I"/>
    <property type="match status" value="1"/>
</dbReference>
<dbReference type="Gene3D" id="3.30.950.10">
    <property type="entry name" value="Methyltransferase, Cobalt-precorrin-4 Transmethylase, Domain 2"/>
    <property type="match status" value="1"/>
</dbReference>
<evidence type="ECO:0000256" key="1">
    <source>
        <dbReference type="ARBA" id="ARBA00022490"/>
    </source>
</evidence>
<keyword evidence="2 6" id="KW-0698">rRNA processing</keyword>
<comment type="function">
    <text evidence="6">Catalyzes the 2'-O-methylation of the ribose of cytidine 1402 (C1402) in 16S rRNA.</text>
</comment>
<dbReference type="FunFam" id="3.30.950.10:FF:000002">
    <property type="entry name" value="Ribosomal RNA small subunit methyltransferase I"/>
    <property type="match status" value="1"/>
</dbReference>
<comment type="caution">
    <text evidence="9">The sequence shown here is derived from an EMBL/GenBank/DDBJ whole genome shotgun (WGS) entry which is preliminary data.</text>
</comment>
<feature type="domain" description="RsmI HTH" evidence="8">
    <location>
        <begin position="232"/>
        <end position="276"/>
    </location>
</feature>
<evidence type="ECO:0000259" key="7">
    <source>
        <dbReference type="Pfam" id="PF00590"/>
    </source>
</evidence>
<comment type="similarity">
    <text evidence="6">Belongs to the methyltransferase superfamily. RsmI family.</text>
</comment>
<dbReference type="NCBIfam" id="TIGR00096">
    <property type="entry name" value="16S rRNA (cytidine(1402)-2'-O)-methyltransferase"/>
    <property type="match status" value="1"/>
</dbReference>
<dbReference type="InterPro" id="IPR014776">
    <property type="entry name" value="4pyrrole_Mease_sub2"/>
</dbReference>
<evidence type="ECO:0000259" key="8">
    <source>
        <dbReference type="Pfam" id="PF23016"/>
    </source>
</evidence>
<dbReference type="InterPro" id="IPR035996">
    <property type="entry name" value="4pyrrol_Methylase_sf"/>
</dbReference>
<dbReference type="OrthoDB" id="9809084at2"/>
<dbReference type="Pfam" id="PF23016">
    <property type="entry name" value="RsmI_C"/>
    <property type="match status" value="1"/>
</dbReference>